<evidence type="ECO:0000256" key="1">
    <source>
        <dbReference type="SAM" id="SignalP"/>
    </source>
</evidence>
<keyword evidence="1" id="KW-0732">Signal</keyword>
<evidence type="ECO:0000313" key="2">
    <source>
        <dbReference type="EMBL" id="CRN89978.1"/>
    </source>
</evidence>
<gene>
    <name evidence="2" type="ORF">PAERUG_P19_London_7_VIM_2_05_10_00197</name>
</gene>
<sequence length="124" mass="13833">MARLLAILAFISSPIAAATIYTEERDPIYERASIALFCMNHFYNRTTGYLGMQAGMSAQADLAKRLPLLPDGEKLAGEMRLALNAMTKDQGNKAVPTHCWQYIPKDHGLTSDEILRFLKRSSLD</sequence>
<name>A0A9P1R1K3_PSEAI</name>
<dbReference type="AlphaFoldDB" id="A0A9P1R1K3"/>
<dbReference type="RefSeq" id="WP_050376768.1">
    <property type="nucleotide sequence ID" value="NZ_CAADLZ010000465.1"/>
</dbReference>
<dbReference type="Proteomes" id="UP000045039">
    <property type="component" value="Unassembled WGS sequence"/>
</dbReference>
<feature type="chain" id="PRO_5040275609" evidence="1">
    <location>
        <begin position="18"/>
        <end position="124"/>
    </location>
</feature>
<comment type="caution">
    <text evidence="2">The sequence shown here is derived from an EMBL/GenBank/DDBJ whole genome shotgun (WGS) entry which is preliminary data.</text>
</comment>
<protein>
    <submittedName>
        <fullName evidence="2">Uncharacterized protein</fullName>
    </submittedName>
</protein>
<feature type="signal peptide" evidence="1">
    <location>
        <begin position="1"/>
        <end position="17"/>
    </location>
</feature>
<dbReference type="EMBL" id="CVVU01000009">
    <property type="protein sequence ID" value="CRN89978.1"/>
    <property type="molecule type" value="Genomic_DNA"/>
</dbReference>
<proteinExistence type="predicted"/>
<evidence type="ECO:0000313" key="3">
    <source>
        <dbReference type="Proteomes" id="UP000045039"/>
    </source>
</evidence>
<accession>A0A9P1R1K3</accession>
<organism evidence="2 3">
    <name type="scientific">Pseudomonas aeruginosa</name>
    <dbReference type="NCBI Taxonomy" id="287"/>
    <lineage>
        <taxon>Bacteria</taxon>
        <taxon>Pseudomonadati</taxon>
        <taxon>Pseudomonadota</taxon>
        <taxon>Gammaproteobacteria</taxon>
        <taxon>Pseudomonadales</taxon>
        <taxon>Pseudomonadaceae</taxon>
        <taxon>Pseudomonas</taxon>
    </lineage>
</organism>
<reference evidence="3" key="1">
    <citation type="submission" date="2015-06" db="EMBL/GenBank/DDBJ databases">
        <authorList>
            <person name="Radhakrishnan Rajesh"/>
            <person name="Underwood Anthony"/>
            <person name="Al-Shahib Ali"/>
        </authorList>
    </citation>
    <scope>NUCLEOTIDE SEQUENCE [LARGE SCALE GENOMIC DNA]</scope>
    <source>
        <strain evidence="3">P19_London_7_VIM_2_05_10</strain>
    </source>
</reference>